<dbReference type="Proteomes" id="UP001153636">
    <property type="component" value="Chromosome 2"/>
</dbReference>
<dbReference type="EMBL" id="OV651814">
    <property type="protein sequence ID" value="CAH1106946.1"/>
    <property type="molecule type" value="Genomic_DNA"/>
</dbReference>
<dbReference type="OrthoDB" id="6783928at2759"/>
<organism evidence="1 2">
    <name type="scientific">Psylliodes chrysocephalus</name>
    <dbReference type="NCBI Taxonomy" id="3402493"/>
    <lineage>
        <taxon>Eukaryota</taxon>
        <taxon>Metazoa</taxon>
        <taxon>Ecdysozoa</taxon>
        <taxon>Arthropoda</taxon>
        <taxon>Hexapoda</taxon>
        <taxon>Insecta</taxon>
        <taxon>Pterygota</taxon>
        <taxon>Neoptera</taxon>
        <taxon>Endopterygota</taxon>
        <taxon>Coleoptera</taxon>
        <taxon>Polyphaga</taxon>
        <taxon>Cucujiformia</taxon>
        <taxon>Chrysomeloidea</taxon>
        <taxon>Chrysomelidae</taxon>
        <taxon>Galerucinae</taxon>
        <taxon>Alticini</taxon>
        <taxon>Psylliodes</taxon>
    </lineage>
</organism>
<proteinExistence type="predicted"/>
<protein>
    <submittedName>
        <fullName evidence="1">Uncharacterized protein</fullName>
    </submittedName>
</protein>
<reference evidence="1" key="1">
    <citation type="submission" date="2022-01" db="EMBL/GenBank/DDBJ databases">
        <authorList>
            <person name="King R."/>
        </authorList>
    </citation>
    <scope>NUCLEOTIDE SEQUENCE</scope>
</reference>
<gene>
    <name evidence="1" type="ORF">PSYICH_LOCUS6588</name>
</gene>
<evidence type="ECO:0000313" key="2">
    <source>
        <dbReference type="Proteomes" id="UP001153636"/>
    </source>
</evidence>
<dbReference type="AlphaFoldDB" id="A0A9P0CZ72"/>
<name>A0A9P0CZ72_9CUCU</name>
<keyword evidence="2" id="KW-1185">Reference proteome</keyword>
<sequence length="247" mass="28714">MLKKFYENKKNVRKVAALEKTEVIKTGGSPPSNIKKDSNHDLILGLMNVKTVYGLDNEFDFHNQIIAEPEGPAENEKEFVYEFGSNEYWTIEKDDNMVQIQTSQTVQTPTSITHTNEIQIPSSSQTLTPTSIAHHPNKQNYSNLFLGANSQMFINITNTYNTTSQQNKNSQFFTGRANYDYNVRIFLYKFSVLLGQYQHLLTKRLRIAEKTENEFKEKTAEHLKRMELRFRNSNKEKTIEFKLVKIN</sequence>
<evidence type="ECO:0000313" key="1">
    <source>
        <dbReference type="EMBL" id="CAH1106946.1"/>
    </source>
</evidence>
<accession>A0A9P0CZ72</accession>